<dbReference type="STRING" id="742152.A0A2H3J0N8"/>
<dbReference type="InterPro" id="IPR001498">
    <property type="entry name" value="Impact_N"/>
</dbReference>
<dbReference type="GO" id="GO:0140469">
    <property type="term" value="P:GCN2-mediated signaling"/>
    <property type="evidence" value="ECO:0007669"/>
    <property type="project" value="TreeGrafter"/>
</dbReference>
<dbReference type="GO" id="GO:0005840">
    <property type="term" value="C:ribosome"/>
    <property type="evidence" value="ECO:0007669"/>
    <property type="project" value="UniProtKB-KW"/>
</dbReference>
<feature type="domain" description="Impact N-terminal" evidence="2">
    <location>
        <begin position="29"/>
        <end position="146"/>
    </location>
</feature>
<gene>
    <name evidence="3" type="ORF">WOLCODRAFT_107862</name>
</gene>
<dbReference type="PANTHER" id="PTHR16301">
    <property type="entry name" value="IMPACT-RELATED"/>
    <property type="match status" value="1"/>
</dbReference>
<keyword evidence="3" id="KW-0687">Ribonucleoprotein</keyword>
<evidence type="ECO:0000313" key="4">
    <source>
        <dbReference type="Proteomes" id="UP000218811"/>
    </source>
</evidence>
<keyword evidence="4" id="KW-1185">Reference proteome</keyword>
<proteinExistence type="inferred from homology"/>
<dbReference type="AlphaFoldDB" id="A0A2H3J0N8"/>
<dbReference type="PROSITE" id="PS00910">
    <property type="entry name" value="UPF0029"/>
    <property type="match status" value="1"/>
</dbReference>
<dbReference type="EMBL" id="KB467854">
    <property type="protein sequence ID" value="PCH35802.1"/>
    <property type="molecule type" value="Genomic_DNA"/>
</dbReference>
<dbReference type="OMA" id="SHEISAW"/>
<name>A0A2H3J0N8_WOLCO</name>
<dbReference type="InterPro" id="IPR020568">
    <property type="entry name" value="Ribosomal_Su5_D2-typ_SF"/>
</dbReference>
<dbReference type="PANTHER" id="PTHR16301:SF25">
    <property type="entry name" value="PROTEIN IMPACT"/>
    <property type="match status" value="1"/>
</dbReference>
<keyword evidence="3" id="KW-0689">Ribosomal protein</keyword>
<evidence type="ECO:0000313" key="3">
    <source>
        <dbReference type="EMBL" id="PCH35802.1"/>
    </source>
</evidence>
<dbReference type="Gene3D" id="3.30.230.30">
    <property type="entry name" value="Impact, N-terminal domain"/>
    <property type="match status" value="1"/>
</dbReference>
<dbReference type="GO" id="GO:0006446">
    <property type="term" value="P:regulation of translational initiation"/>
    <property type="evidence" value="ECO:0007669"/>
    <property type="project" value="TreeGrafter"/>
</dbReference>
<accession>A0A2H3J0N8</accession>
<dbReference type="Proteomes" id="UP000218811">
    <property type="component" value="Unassembled WGS sequence"/>
</dbReference>
<dbReference type="InterPro" id="IPR036956">
    <property type="entry name" value="Impact_N_sf"/>
</dbReference>
<dbReference type="GO" id="GO:0005737">
    <property type="term" value="C:cytoplasm"/>
    <property type="evidence" value="ECO:0007669"/>
    <property type="project" value="TreeGrafter"/>
</dbReference>
<protein>
    <submittedName>
        <fullName evidence="3">Ribosomal protein S5 domain 2-like protein</fullName>
    </submittedName>
</protein>
<dbReference type="SUPFAM" id="SSF54211">
    <property type="entry name" value="Ribosomal protein S5 domain 2-like"/>
    <property type="match status" value="1"/>
</dbReference>
<dbReference type="InterPro" id="IPR023582">
    <property type="entry name" value="Impact"/>
</dbReference>
<dbReference type="OrthoDB" id="69641at2759"/>
<evidence type="ECO:0000256" key="1">
    <source>
        <dbReference type="ARBA" id="ARBA00007665"/>
    </source>
</evidence>
<dbReference type="Pfam" id="PF01205">
    <property type="entry name" value="Impact_N"/>
    <property type="match status" value="1"/>
</dbReference>
<comment type="similarity">
    <text evidence="1">Belongs to the IMPACT family.</text>
</comment>
<evidence type="ECO:0000259" key="2">
    <source>
        <dbReference type="Pfam" id="PF01205"/>
    </source>
</evidence>
<reference evidence="3 4" key="1">
    <citation type="journal article" date="2012" name="Science">
        <title>The Paleozoic origin of enzymatic lignin decomposition reconstructed from 31 fungal genomes.</title>
        <authorList>
            <person name="Floudas D."/>
            <person name="Binder M."/>
            <person name="Riley R."/>
            <person name="Barry K."/>
            <person name="Blanchette R.A."/>
            <person name="Henrissat B."/>
            <person name="Martinez A.T."/>
            <person name="Otillar R."/>
            <person name="Spatafora J.W."/>
            <person name="Yadav J.S."/>
            <person name="Aerts A."/>
            <person name="Benoit I."/>
            <person name="Boyd A."/>
            <person name="Carlson A."/>
            <person name="Copeland A."/>
            <person name="Coutinho P.M."/>
            <person name="de Vries R.P."/>
            <person name="Ferreira P."/>
            <person name="Findley K."/>
            <person name="Foster B."/>
            <person name="Gaskell J."/>
            <person name="Glotzer D."/>
            <person name="Gorecki P."/>
            <person name="Heitman J."/>
            <person name="Hesse C."/>
            <person name="Hori C."/>
            <person name="Igarashi K."/>
            <person name="Jurgens J.A."/>
            <person name="Kallen N."/>
            <person name="Kersten P."/>
            <person name="Kohler A."/>
            <person name="Kuees U."/>
            <person name="Kumar T.K.A."/>
            <person name="Kuo A."/>
            <person name="LaButti K."/>
            <person name="Larrondo L.F."/>
            <person name="Lindquist E."/>
            <person name="Ling A."/>
            <person name="Lombard V."/>
            <person name="Lucas S."/>
            <person name="Lundell T."/>
            <person name="Martin R."/>
            <person name="McLaughlin D.J."/>
            <person name="Morgenstern I."/>
            <person name="Morin E."/>
            <person name="Murat C."/>
            <person name="Nagy L.G."/>
            <person name="Nolan M."/>
            <person name="Ohm R.A."/>
            <person name="Patyshakuliyeva A."/>
            <person name="Rokas A."/>
            <person name="Ruiz-Duenas F.J."/>
            <person name="Sabat G."/>
            <person name="Salamov A."/>
            <person name="Samejima M."/>
            <person name="Schmutz J."/>
            <person name="Slot J.C."/>
            <person name="St John F."/>
            <person name="Stenlid J."/>
            <person name="Sun H."/>
            <person name="Sun S."/>
            <person name="Syed K."/>
            <person name="Tsang A."/>
            <person name="Wiebenga A."/>
            <person name="Young D."/>
            <person name="Pisabarro A."/>
            <person name="Eastwood D.C."/>
            <person name="Martin F."/>
            <person name="Cullen D."/>
            <person name="Grigoriev I.V."/>
            <person name="Hibbett D.S."/>
        </authorList>
    </citation>
    <scope>NUCLEOTIDE SEQUENCE [LARGE SCALE GENOMIC DNA]</scope>
    <source>
        <strain evidence="3 4">MD-104</strain>
    </source>
</reference>
<dbReference type="InterPro" id="IPR020569">
    <property type="entry name" value="UPF0029_Impact_CS"/>
</dbReference>
<organism evidence="3 4">
    <name type="scientific">Wolfiporia cocos (strain MD-104)</name>
    <name type="common">Brown rot fungus</name>
    <dbReference type="NCBI Taxonomy" id="742152"/>
    <lineage>
        <taxon>Eukaryota</taxon>
        <taxon>Fungi</taxon>
        <taxon>Dikarya</taxon>
        <taxon>Basidiomycota</taxon>
        <taxon>Agaricomycotina</taxon>
        <taxon>Agaricomycetes</taxon>
        <taxon>Polyporales</taxon>
        <taxon>Phaeolaceae</taxon>
        <taxon>Wolfiporia</taxon>
    </lineage>
</organism>
<sequence length="242" mass="26217">MATLDAYLGLQSSSATPECAATSQEIRDRGSIFIANILPANTVKEARAAISHVRNVIHGSKPATHEVSAWRCMVLKPGHTGLGGPDDFDLKSGSEDDGEQHAGAKVLKVMQDEGIIDAVVVVSRWYGGVMLGPVRFTHFETCTREVCRAFRLTEEMAALVSTLSSLDDILATLRAEYPLIISKDSSQPGTSSSERRTPDYSALKQSLDISKVKRLIAARENSIKTVKNALREKRESTVTTSG</sequence>